<feature type="region of interest" description="Disordered" evidence="16">
    <location>
        <begin position="323"/>
        <end position="347"/>
    </location>
</feature>
<evidence type="ECO:0000256" key="10">
    <source>
        <dbReference type="ARBA" id="ARBA00022833"/>
    </source>
</evidence>
<evidence type="ECO:0000256" key="13">
    <source>
        <dbReference type="ARBA" id="ARBA00022989"/>
    </source>
</evidence>
<comment type="similarity">
    <text evidence="3">In the C-terminal section; belongs to the peptidase M41 family.</text>
</comment>
<evidence type="ECO:0000256" key="9">
    <source>
        <dbReference type="ARBA" id="ARBA00022801"/>
    </source>
</evidence>
<gene>
    <name evidence="18" type="ORF">BOX15_Mlig031724g1</name>
</gene>
<dbReference type="PANTHER" id="PTHR43655:SF8">
    <property type="entry name" value="PARAPLEGIN"/>
    <property type="match status" value="1"/>
</dbReference>
<dbReference type="InterPro" id="IPR037219">
    <property type="entry name" value="Peptidase_M41-like"/>
</dbReference>
<evidence type="ECO:0000256" key="4">
    <source>
        <dbReference type="ARBA" id="ARBA00010550"/>
    </source>
</evidence>
<dbReference type="FunFam" id="3.40.50.300:FF:000277">
    <property type="entry name" value="ATP-dependent zinc metalloprotease FtsH"/>
    <property type="match status" value="1"/>
</dbReference>
<keyword evidence="14" id="KW-0482">Metalloprotease</keyword>
<evidence type="ECO:0000256" key="14">
    <source>
        <dbReference type="ARBA" id="ARBA00023049"/>
    </source>
</evidence>
<dbReference type="EMBL" id="NIVC01002944">
    <property type="protein sequence ID" value="PAA54251.1"/>
    <property type="molecule type" value="Genomic_DNA"/>
</dbReference>
<evidence type="ECO:0000256" key="15">
    <source>
        <dbReference type="ARBA" id="ARBA00023136"/>
    </source>
</evidence>
<evidence type="ECO:0000256" key="12">
    <source>
        <dbReference type="ARBA" id="ARBA00022946"/>
    </source>
</evidence>
<dbReference type="InterPro" id="IPR027417">
    <property type="entry name" value="P-loop_NTPase"/>
</dbReference>
<dbReference type="InterPro" id="IPR041569">
    <property type="entry name" value="AAA_lid_3"/>
</dbReference>
<dbReference type="GO" id="GO:0046872">
    <property type="term" value="F:metal ion binding"/>
    <property type="evidence" value="ECO:0007669"/>
    <property type="project" value="UniProtKB-KW"/>
</dbReference>
<evidence type="ECO:0000256" key="8">
    <source>
        <dbReference type="ARBA" id="ARBA00022741"/>
    </source>
</evidence>
<evidence type="ECO:0000256" key="2">
    <source>
        <dbReference type="ARBA" id="ARBA00004141"/>
    </source>
</evidence>
<comment type="cofactor">
    <cofactor evidence="1">
        <name>Zn(2+)</name>
        <dbReference type="ChEBI" id="CHEBI:29105"/>
    </cofactor>
</comment>
<dbReference type="GO" id="GO:0004222">
    <property type="term" value="F:metalloendopeptidase activity"/>
    <property type="evidence" value="ECO:0007669"/>
    <property type="project" value="InterPro"/>
</dbReference>
<keyword evidence="5" id="KW-0645">Protease</keyword>
<dbReference type="FunFam" id="1.10.8.60:FF:000019">
    <property type="entry name" value="AFG3-like AAA ATPase 2"/>
    <property type="match status" value="1"/>
</dbReference>
<evidence type="ECO:0000313" key="19">
    <source>
        <dbReference type="Proteomes" id="UP000215902"/>
    </source>
</evidence>
<dbReference type="GO" id="GO:0004176">
    <property type="term" value="F:ATP-dependent peptidase activity"/>
    <property type="evidence" value="ECO:0007669"/>
    <property type="project" value="InterPro"/>
</dbReference>
<comment type="caution">
    <text evidence="18">The sequence shown here is derived from an EMBL/GenBank/DDBJ whole genome shotgun (WGS) entry which is preliminary data.</text>
</comment>
<reference evidence="18 19" key="1">
    <citation type="submission" date="2017-06" db="EMBL/GenBank/DDBJ databases">
        <title>A platform for efficient transgenesis in Macrostomum lignano, a flatworm model organism for stem cell research.</title>
        <authorList>
            <person name="Berezikov E."/>
        </authorList>
    </citation>
    <scope>NUCLEOTIDE SEQUENCE [LARGE SCALE GENOMIC DNA]</scope>
    <source>
        <strain evidence="18">DV1</strain>
        <tissue evidence="18">Whole organism</tissue>
    </source>
</reference>
<dbReference type="SMART" id="SM00382">
    <property type="entry name" value="AAA"/>
    <property type="match status" value="1"/>
</dbReference>
<dbReference type="Pfam" id="PF00004">
    <property type="entry name" value="AAA"/>
    <property type="match status" value="1"/>
</dbReference>
<organism evidence="18 19">
    <name type="scientific">Macrostomum lignano</name>
    <dbReference type="NCBI Taxonomy" id="282301"/>
    <lineage>
        <taxon>Eukaryota</taxon>
        <taxon>Metazoa</taxon>
        <taxon>Spiralia</taxon>
        <taxon>Lophotrochozoa</taxon>
        <taxon>Platyhelminthes</taxon>
        <taxon>Rhabditophora</taxon>
        <taxon>Macrostomorpha</taxon>
        <taxon>Macrostomida</taxon>
        <taxon>Macrostomidae</taxon>
        <taxon>Macrostomum</taxon>
    </lineage>
</organism>
<evidence type="ECO:0000256" key="11">
    <source>
        <dbReference type="ARBA" id="ARBA00022840"/>
    </source>
</evidence>
<dbReference type="Pfam" id="PF17862">
    <property type="entry name" value="AAA_lid_3"/>
    <property type="match status" value="1"/>
</dbReference>
<keyword evidence="8" id="KW-0547">Nucleotide-binding</keyword>
<dbReference type="SUPFAM" id="SSF52540">
    <property type="entry name" value="P-loop containing nucleoside triphosphate hydrolases"/>
    <property type="match status" value="1"/>
</dbReference>
<protein>
    <recommendedName>
        <fullName evidence="17">AAA+ ATPase domain-containing protein</fullName>
    </recommendedName>
</protein>
<evidence type="ECO:0000256" key="16">
    <source>
        <dbReference type="SAM" id="MobiDB-lite"/>
    </source>
</evidence>
<proteinExistence type="inferred from homology"/>
<name>A0A267DY72_9PLAT</name>
<dbReference type="GO" id="GO:0005524">
    <property type="term" value="F:ATP binding"/>
    <property type="evidence" value="ECO:0007669"/>
    <property type="project" value="UniProtKB-KW"/>
</dbReference>
<dbReference type="InterPro" id="IPR003959">
    <property type="entry name" value="ATPase_AAA_core"/>
</dbReference>
<accession>A0A267DY72</accession>
<feature type="compositionally biased region" description="Basic and acidic residues" evidence="16">
    <location>
        <begin position="121"/>
        <end position="137"/>
    </location>
</feature>
<sequence>MPQTPPLKLLVPSGRQLLSLLCRRYHQRQLLLRLHLQHPQHSQLLQLHHKRCPSPKLLLACSLSSCQWPSSRLVAPPPAAAHLRSLVRAWHQCAESLLLCQDSQKQQQQKQNEQSGSSSDGGKDEGEKQKQDENEKNNEFTTRMMLLLLAQWIVMAMFSSHWSDRLAASIRATSPPRLLLSWQDACALLAAGEVSSIVLRSDLGLAQLQLQPGALLAGEPVEPGTSALLCLNRSVASKVGQLLGLPPEAMRDFLSRSKFFSESAPSAEFKRELRKLEAKLLVPESEQVELQESQGPGDPNFLMLMLVLANLLTLAAVFSSRRRRPPAVPSRGGSASESRKSNNGGPLNDLLSKLDPFNLRAVSPSARITSQVRFKDVAGLHEAKQELEEFVSYLKDPKRFQTLGARLPHGALLLGPPGCGKTLLVKALANEASVPFFYMAGPEFVEVIGGLGASRVRRLFEQARESAPCIIFIDELDAIGKKRSGSAGSDTGGQGEMDQTLNQLLVEMDGMDTTVGVVCFAATNRHEVLDTALLRAGRFDRHILVDLPTLIERQELFALYLGQYKLAALPANFNKRLAALTPGRSGADIANVCNEAALIAARHAKSAVEAADFEAALERAAAQKPARPAPMTKEERERTAYSEAGKALVAWMLETPPPVVRVSIVRRRGGAGAGLQRLSTDRKLYTRQALLEAIACMLAGRAAETVAFNTVSSGGSDEQRAATDLAYRLVRELGMSDRIGHLSFDQESASVNSPVRPFSRRTEALFDSEAQAVLGQAFRLAREVLASNRGRLDRVARALLAKEELGHEQLLELLGTSPHPKPELAELLDLAKD</sequence>
<dbReference type="GO" id="GO:0005745">
    <property type="term" value="C:m-AAA complex"/>
    <property type="evidence" value="ECO:0007669"/>
    <property type="project" value="TreeGrafter"/>
</dbReference>
<feature type="compositionally biased region" description="Low complexity" evidence="16">
    <location>
        <begin position="105"/>
        <end position="120"/>
    </location>
</feature>
<dbReference type="InterPro" id="IPR050928">
    <property type="entry name" value="ATP-dep_Zn_Metalloprotease"/>
</dbReference>
<dbReference type="CDD" id="cd19501">
    <property type="entry name" value="RecA-like_FtsH"/>
    <property type="match status" value="1"/>
</dbReference>
<keyword evidence="10" id="KW-0862">Zinc</keyword>
<keyword evidence="15" id="KW-0472">Membrane</keyword>
<evidence type="ECO:0000259" key="17">
    <source>
        <dbReference type="SMART" id="SM00382"/>
    </source>
</evidence>
<dbReference type="InterPro" id="IPR003593">
    <property type="entry name" value="AAA+_ATPase"/>
</dbReference>
<evidence type="ECO:0000256" key="1">
    <source>
        <dbReference type="ARBA" id="ARBA00001947"/>
    </source>
</evidence>
<dbReference type="PANTHER" id="PTHR43655">
    <property type="entry name" value="ATP-DEPENDENT PROTEASE"/>
    <property type="match status" value="1"/>
</dbReference>
<dbReference type="GO" id="GO:0034982">
    <property type="term" value="P:mitochondrial protein processing"/>
    <property type="evidence" value="ECO:0007669"/>
    <property type="project" value="TreeGrafter"/>
</dbReference>
<keyword evidence="9" id="KW-0378">Hydrolase</keyword>
<keyword evidence="6" id="KW-0812">Transmembrane</keyword>
<keyword evidence="7" id="KW-0479">Metal-binding</keyword>
<evidence type="ECO:0000256" key="3">
    <source>
        <dbReference type="ARBA" id="ARBA00010044"/>
    </source>
</evidence>
<dbReference type="Gene3D" id="1.10.8.60">
    <property type="match status" value="1"/>
</dbReference>
<dbReference type="GO" id="GO:0016887">
    <property type="term" value="F:ATP hydrolysis activity"/>
    <property type="evidence" value="ECO:0007669"/>
    <property type="project" value="InterPro"/>
</dbReference>
<dbReference type="Pfam" id="PF01434">
    <property type="entry name" value="Peptidase_M41"/>
    <property type="match status" value="1"/>
</dbReference>
<dbReference type="InterPro" id="IPR000642">
    <property type="entry name" value="Peptidase_M41"/>
</dbReference>
<keyword evidence="19" id="KW-1185">Reference proteome</keyword>
<evidence type="ECO:0000256" key="6">
    <source>
        <dbReference type="ARBA" id="ARBA00022692"/>
    </source>
</evidence>
<keyword evidence="11" id="KW-0067">ATP-binding</keyword>
<dbReference type="STRING" id="282301.A0A267DY72"/>
<evidence type="ECO:0000256" key="7">
    <source>
        <dbReference type="ARBA" id="ARBA00022723"/>
    </source>
</evidence>
<keyword evidence="13" id="KW-1133">Transmembrane helix</keyword>
<keyword evidence="12" id="KW-0809">Transit peptide</keyword>
<dbReference type="Gene3D" id="1.20.58.760">
    <property type="entry name" value="Peptidase M41"/>
    <property type="match status" value="1"/>
</dbReference>
<dbReference type="Proteomes" id="UP000215902">
    <property type="component" value="Unassembled WGS sequence"/>
</dbReference>
<comment type="subcellular location">
    <subcellularLocation>
        <location evidence="2">Membrane</location>
        <topology evidence="2">Multi-pass membrane protein</topology>
    </subcellularLocation>
</comment>
<comment type="similarity">
    <text evidence="4">In the N-terminal section; belongs to the AAA ATPase family.</text>
</comment>
<dbReference type="SUPFAM" id="SSF140990">
    <property type="entry name" value="FtsH protease domain-like"/>
    <property type="match status" value="1"/>
</dbReference>
<evidence type="ECO:0000313" key="18">
    <source>
        <dbReference type="EMBL" id="PAA54251.1"/>
    </source>
</evidence>
<dbReference type="AlphaFoldDB" id="A0A267DY72"/>
<feature type="region of interest" description="Disordered" evidence="16">
    <location>
        <begin position="105"/>
        <end position="137"/>
    </location>
</feature>
<feature type="compositionally biased region" description="Polar residues" evidence="16">
    <location>
        <begin position="333"/>
        <end position="345"/>
    </location>
</feature>
<dbReference type="OrthoDB" id="1413014at2759"/>
<evidence type="ECO:0000256" key="5">
    <source>
        <dbReference type="ARBA" id="ARBA00022670"/>
    </source>
</evidence>
<dbReference type="Gene3D" id="3.40.50.300">
    <property type="entry name" value="P-loop containing nucleotide triphosphate hydrolases"/>
    <property type="match status" value="1"/>
</dbReference>
<feature type="domain" description="AAA+ ATPase" evidence="17">
    <location>
        <begin position="407"/>
        <end position="549"/>
    </location>
</feature>